<dbReference type="RefSeq" id="WP_122917795.1">
    <property type="nucleotide sequence ID" value="NZ_RHHQ01000008.1"/>
</dbReference>
<gene>
    <name evidence="1" type="ORF">EDM56_10125</name>
</gene>
<evidence type="ECO:0000313" key="2">
    <source>
        <dbReference type="Proteomes" id="UP000271031"/>
    </source>
</evidence>
<dbReference type="AlphaFoldDB" id="A0A3M8DPV5"/>
<keyword evidence="2" id="KW-1185">Reference proteome</keyword>
<dbReference type="InterPro" id="IPR052913">
    <property type="entry name" value="Glycopeptide_resist_protein"/>
</dbReference>
<dbReference type="PANTHER" id="PTHR35788">
    <property type="entry name" value="EXPORTED PROTEIN-RELATED"/>
    <property type="match status" value="1"/>
</dbReference>
<proteinExistence type="predicted"/>
<dbReference type="Pfam" id="PF04294">
    <property type="entry name" value="VanW"/>
    <property type="match status" value="1"/>
</dbReference>
<dbReference type="EMBL" id="RHHQ01000008">
    <property type="protein sequence ID" value="RNB89539.1"/>
    <property type="molecule type" value="Genomic_DNA"/>
</dbReference>
<dbReference type="InterPro" id="IPR007391">
    <property type="entry name" value="Vancomycin_resist_VanW"/>
</dbReference>
<protein>
    <recommendedName>
        <fullName evidence="3">Peptidoglycan binding domain-containing protein</fullName>
    </recommendedName>
</protein>
<evidence type="ECO:0008006" key="3">
    <source>
        <dbReference type="Google" id="ProtNLM"/>
    </source>
</evidence>
<reference evidence="1 2" key="1">
    <citation type="submission" date="2018-10" db="EMBL/GenBank/DDBJ databases">
        <title>Phylogenomics of Brevibacillus.</title>
        <authorList>
            <person name="Dunlap C."/>
        </authorList>
    </citation>
    <scope>NUCLEOTIDE SEQUENCE [LARGE SCALE GENOMIC DNA]</scope>
    <source>
        <strain evidence="1 2">JCM 15716</strain>
    </source>
</reference>
<name>A0A3M8DPV5_9BACL</name>
<dbReference type="PANTHER" id="PTHR35788:SF1">
    <property type="entry name" value="EXPORTED PROTEIN"/>
    <property type="match status" value="1"/>
</dbReference>
<dbReference type="OrthoDB" id="9813301at2"/>
<dbReference type="Proteomes" id="UP000271031">
    <property type="component" value="Unassembled WGS sequence"/>
</dbReference>
<organism evidence="1 2">
    <name type="scientific">Brevibacillus fluminis</name>
    <dbReference type="NCBI Taxonomy" id="511487"/>
    <lineage>
        <taxon>Bacteria</taxon>
        <taxon>Bacillati</taxon>
        <taxon>Bacillota</taxon>
        <taxon>Bacilli</taxon>
        <taxon>Bacillales</taxon>
        <taxon>Paenibacillaceae</taxon>
        <taxon>Brevibacillus</taxon>
    </lineage>
</organism>
<accession>A0A3M8DPV5</accession>
<sequence>MLLTWVASLLLLGSSVSPQGQLTLELAGESLEVVEKEAYLLPVSPGLPVIDPDKLEKLLLKVERRVYQEPKNATTDEAGKLVAERNGRQLDRFALEQALYHGMYEGAGAKINVPVQLILPRVDRQLLTQLAEKRIGTYTTYFNTNNRNRVNNIALSAKSLHNYVVFPGEVFSFNKVVGMRTKEKGYKEAPVIVRGEISEGVGGGICQVSSTLFNAVDRAGLHIVQRYSHSRQVPYVPPGRDATVSWYGPDFKFQNKYAYPILIRTYSKFGQVSVTIHSFNEIEYDPRVVPGMFTELYEVDVQDLVNEKNTPPSP</sequence>
<evidence type="ECO:0000313" key="1">
    <source>
        <dbReference type="EMBL" id="RNB89539.1"/>
    </source>
</evidence>
<comment type="caution">
    <text evidence="1">The sequence shown here is derived from an EMBL/GenBank/DDBJ whole genome shotgun (WGS) entry which is preliminary data.</text>
</comment>